<dbReference type="OrthoDB" id="251770at2759"/>
<dbReference type="Pfam" id="PF16589">
    <property type="entry name" value="BRCT_2"/>
    <property type="match status" value="1"/>
</dbReference>
<dbReference type="InterPro" id="IPR001357">
    <property type="entry name" value="BRCT_dom"/>
</dbReference>
<dbReference type="PANTHER" id="PTHR13561">
    <property type="entry name" value="DNA REPLICATION REGULATOR DPB11-RELATED"/>
    <property type="match status" value="1"/>
</dbReference>
<feature type="compositionally biased region" description="Polar residues" evidence="2">
    <location>
        <begin position="540"/>
        <end position="575"/>
    </location>
</feature>
<dbReference type="InterPro" id="IPR036420">
    <property type="entry name" value="BRCT_dom_sf"/>
</dbReference>
<feature type="domain" description="BRCT" evidence="3">
    <location>
        <begin position="154"/>
        <end position="243"/>
    </location>
</feature>
<dbReference type="GO" id="GO:0006270">
    <property type="term" value="P:DNA replication initiation"/>
    <property type="evidence" value="ECO:0007669"/>
    <property type="project" value="TreeGrafter"/>
</dbReference>
<dbReference type="Proteomes" id="UP000249293">
    <property type="component" value="Chromosome 4"/>
</dbReference>
<dbReference type="RefSeq" id="XP_029322847.1">
    <property type="nucleotide sequence ID" value="XM_029466987.1"/>
</dbReference>
<dbReference type="GO" id="GO:0033314">
    <property type="term" value="P:mitotic DNA replication checkpoint signaling"/>
    <property type="evidence" value="ECO:0007669"/>
    <property type="project" value="TreeGrafter"/>
</dbReference>
<dbReference type="Pfam" id="PF00533">
    <property type="entry name" value="BRCT"/>
    <property type="match status" value="2"/>
</dbReference>
<feature type="domain" description="BRCT" evidence="3">
    <location>
        <begin position="54"/>
        <end position="129"/>
    </location>
</feature>
<dbReference type="SMART" id="SM00292">
    <property type="entry name" value="BRCT"/>
    <property type="match status" value="4"/>
</dbReference>
<dbReference type="PROSITE" id="PS50172">
    <property type="entry name" value="BRCT"/>
    <property type="match status" value="3"/>
</dbReference>
<dbReference type="Gene3D" id="3.40.50.10190">
    <property type="entry name" value="BRCT domain"/>
    <property type="match status" value="4"/>
</dbReference>
<dbReference type="PANTHER" id="PTHR13561:SF20">
    <property type="entry name" value="DNA TOPOISOMERASE 2-BINDING PROTEIN 1"/>
    <property type="match status" value="1"/>
</dbReference>
<dbReference type="EMBL" id="CP028776">
    <property type="protein sequence ID" value="AWU77370.1"/>
    <property type="molecule type" value="Genomic_DNA"/>
</dbReference>
<feature type="domain" description="BRCT" evidence="3">
    <location>
        <begin position="297"/>
        <end position="384"/>
    </location>
</feature>
<dbReference type="GeneID" id="40385199"/>
<dbReference type="AlphaFoldDB" id="A0A2U9R7G1"/>
<evidence type="ECO:0000313" key="5">
    <source>
        <dbReference type="Proteomes" id="UP000249293"/>
    </source>
</evidence>
<evidence type="ECO:0000259" key="3">
    <source>
        <dbReference type="PROSITE" id="PS50172"/>
    </source>
</evidence>
<dbReference type="KEGG" id="pkz:C5L36_0D01090"/>
<protein>
    <recommendedName>
        <fullName evidence="3">BRCT domain-containing protein</fullName>
    </recommendedName>
</protein>
<dbReference type="SUPFAM" id="SSF52113">
    <property type="entry name" value="BRCT domain"/>
    <property type="match status" value="4"/>
</dbReference>
<evidence type="ECO:0000313" key="4">
    <source>
        <dbReference type="EMBL" id="AWU77370.1"/>
    </source>
</evidence>
<dbReference type="STRING" id="4909.A0A2U9R7G1"/>
<dbReference type="GO" id="GO:0007095">
    <property type="term" value="P:mitotic G2 DNA damage checkpoint signaling"/>
    <property type="evidence" value="ECO:0007669"/>
    <property type="project" value="TreeGrafter"/>
</dbReference>
<dbReference type="VEuPathDB" id="FungiDB:C5L36_0D01090"/>
<proteinExistence type="predicted"/>
<organism evidence="4 5">
    <name type="scientific">Pichia kudriavzevii</name>
    <name type="common">Yeast</name>
    <name type="synonym">Issatchenkia orientalis</name>
    <dbReference type="NCBI Taxonomy" id="4909"/>
    <lineage>
        <taxon>Eukaryota</taxon>
        <taxon>Fungi</taxon>
        <taxon>Dikarya</taxon>
        <taxon>Ascomycota</taxon>
        <taxon>Saccharomycotina</taxon>
        <taxon>Pichiomycetes</taxon>
        <taxon>Pichiales</taxon>
        <taxon>Pichiaceae</taxon>
        <taxon>Pichia</taxon>
    </lineage>
</organism>
<evidence type="ECO:0000256" key="1">
    <source>
        <dbReference type="ARBA" id="ARBA00022737"/>
    </source>
</evidence>
<feature type="region of interest" description="Disordered" evidence="2">
    <location>
        <begin position="540"/>
        <end position="596"/>
    </location>
</feature>
<keyword evidence="5" id="KW-1185">Reference proteome</keyword>
<reference evidence="4 5" key="1">
    <citation type="submission" date="2018-06" db="EMBL/GenBank/DDBJ databases">
        <title>Population genomics shows no distinction between pathogenic Candida krusei and environmental Pichia kudriavzevii: One species, four names.</title>
        <authorList>
            <person name="Douglass A.P."/>
            <person name="Offei B."/>
            <person name="Braun-Galleani S."/>
            <person name="Coughlan A.Y."/>
            <person name="Martos A."/>
            <person name="Ortiz-Merino R.A."/>
            <person name="Byrne K.P."/>
            <person name="Wolfe K.H."/>
        </authorList>
    </citation>
    <scope>NUCLEOTIDE SEQUENCE [LARGE SCALE GENOMIC DNA]</scope>
    <source>
        <strain evidence="4 5">CBS573</strain>
    </source>
</reference>
<dbReference type="CDD" id="cd00027">
    <property type="entry name" value="BRCT"/>
    <property type="match status" value="1"/>
</dbReference>
<name>A0A2U9R7G1_PICKU</name>
<evidence type="ECO:0000256" key="2">
    <source>
        <dbReference type="SAM" id="MobiDB-lite"/>
    </source>
</evidence>
<gene>
    <name evidence="4" type="ORF">C5L36_0D01090</name>
</gene>
<keyword evidence="1" id="KW-0677">Repeat</keyword>
<accession>A0A2U9R7G1</accession>
<sequence length="653" mass="75034">MSKNINISSRAQLNIYLFDDFFFFVHVNYAYIKTPDILDWDATSHMQGQRPQRSNSLLFEGLTFTTTNLTSKEKSHVAEIVSFMGGKLDNNLTSETKVLVVGSLETAKTRYCLTNRTDVTLLYPDDLYEIYKRFKEKNIPEPALQILDDYPWPIFDATLFCLSRLRDVSNPCFEKNYITKLIHHFGGKAISSLTPKVKYLITEKKEGKRYESAVEWNIPAIHPRWIIDCCNCQRILDPRLYDISKVKLENIGKNAYVSHRNVVDYGTLVNNPIYKQVSTLNKSGSNETHLAVNPSISNSTLFSGFIFTYFGFNEQQTKKLSDVLKENGAEIQEEYDLTVMYVIVPSTCVFDNIPEHIKMSQGTSDTRIVNEWFIERCLHYGKIMYDSWSSPPRYLNLNYQLKIHITGFSEMEHLHITKLIRNLNLTFSMELTEDCDFLVANLTSLGLTKSNSPQLFKYKCPDILTSKSNMSTSNITLTKKKINSAKNWDIPVVSLAFIWEISQTGILPHILDTKWCIFAPRSMRPASNFLSYARSLSGGTFRTQNPNTQEESLGSTKYQNTQNSDIQSKNQPDSTSRVPVPLPSPRKSSPKKWPKLIGTASESQLKSISMPMDDDYDFRSARRTLFSEDKERKVIEFEDDFGDDLPVFKKRRL</sequence>